<evidence type="ECO:0000256" key="1">
    <source>
        <dbReference type="ARBA" id="ARBA00012528"/>
    </source>
</evidence>
<reference evidence="4 7" key="2">
    <citation type="submission" date="2018-08" db="EMBL/GenBank/DDBJ databases">
        <title>Complete genome of the Arcobacter molluscorum type strain LMG 25693.</title>
        <authorList>
            <person name="Miller W.G."/>
            <person name="Yee E."/>
            <person name="Bono J.L."/>
        </authorList>
    </citation>
    <scope>NUCLEOTIDE SEQUENCE [LARGE SCALE GENOMIC DNA]</scope>
    <source>
        <strain evidence="4 7">CECT 7696</strain>
    </source>
</reference>
<comment type="catalytic activity">
    <reaction evidence="2">
        <text>2 GTP = 3',3'-c-di-GMP + 2 diphosphate</text>
        <dbReference type="Rhea" id="RHEA:24898"/>
        <dbReference type="ChEBI" id="CHEBI:33019"/>
        <dbReference type="ChEBI" id="CHEBI:37565"/>
        <dbReference type="ChEBI" id="CHEBI:58805"/>
        <dbReference type="EC" id="2.7.7.65"/>
    </reaction>
</comment>
<proteinExistence type="predicted"/>
<evidence type="ECO:0000259" key="3">
    <source>
        <dbReference type="PROSITE" id="PS50887"/>
    </source>
</evidence>
<evidence type="ECO:0000313" key="6">
    <source>
        <dbReference type="Proteomes" id="UP000221222"/>
    </source>
</evidence>
<dbReference type="EMBL" id="NXFY01000002">
    <property type="protein sequence ID" value="PHO18994.1"/>
    <property type="molecule type" value="Genomic_DNA"/>
</dbReference>
<dbReference type="GO" id="GO:1902201">
    <property type="term" value="P:negative regulation of bacterial-type flagellum-dependent cell motility"/>
    <property type="evidence" value="ECO:0007669"/>
    <property type="project" value="TreeGrafter"/>
</dbReference>
<feature type="domain" description="GGDEF" evidence="3">
    <location>
        <begin position="149"/>
        <end position="281"/>
    </location>
</feature>
<protein>
    <recommendedName>
        <fullName evidence="1">diguanylate cyclase</fullName>
        <ecNumber evidence="1">2.7.7.65</ecNumber>
    </recommendedName>
</protein>
<dbReference type="InterPro" id="IPR000160">
    <property type="entry name" value="GGDEF_dom"/>
</dbReference>
<dbReference type="PROSITE" id="PS50887">
    <property type="entry name" value="GGDEF"/>
    <property type="match status" value="1"/>
</dbReference>
<gene>
    <name evidence="4" type="ORF">AMOL_1601</name>
    <name evidence="5" type="ORF">CPU12_01745</name>
</gene>
<dbReference type="GO" id="GO:0005886">
    <property type="term" value="C:plasma membrane"/>
    <property type="evidence" value="ECO:0007669"/>
    <property type="project" value="TreeGrafter"/>
</dbReference>
<dbReference type="SUPFAM" id="SSF55073">
    <property type="entry name" value="Nucleotide cyclase"/>
    <property type="match status" value="1"/>
</dbReference>
<evidence type="ECO:0000313" key="7">
    <source>
        <dbReference type="Proteomes" id="UP000262712"/>
    </source>
</evidence>
<dbReference type="AlphaFoldDB" id="A0A2G1DKQ5"/>
<sequence>MYKISIDKNLFEDILLKRVTILKKDTTQYWKKELIEPTIINDKIRYSIKQVDKIKLTNGLGEDKPSIVIECKNIDYNTKNNQFEFKLGKIFEQRNTDIEEDYKDTLIEQLLREKAQLEDNINKDHLTQVYNRRKMENDLNIYINQNNVNILNTVFIDADRFKGINDNFGHDYGDKVLVYIAQKLKEYAKILNGEVYRFGGEEFIILCFCKKEYLLENLLKLKEDIKYQKIFHPTRSISVTVSMGVSFFNDWKNKDIMIKKADEAVFDAKKKGRDRIEVYNV</sequence>
<dbReference type="InterPro" id="IPR050469">
    <property type="entry name" value="Diguanylate_Cyclase"/>
</dbReference>
<dbReference type="KEGG" id="amol:AMOL_1601"/>
<dbReference type="Proteomes" id="UP000221222">
    <property type="component" value="Unassembled WGS sequence"/>
</dbReference>
<reference evidence="5 6" key="1">
    <citation type="submission" date="2017-09" db="EMBL/GenBank/DDBJ databases">
        <title>Arcobacter canalis sp. nov., a new species isolated from a water canal contaminated with urban sewage.</title>
        <authorList>
            <person name="Perez-Cataluna A."/>
            <person name="Salas-Masso N."/>
            <person name="Figueras M.J."/>
        </authorList>
    </citation>
    <scope>NUCLEOTIDE SEQUENCE [LARGE SCALE GENOMIC DNA]</scope>
    <source>
        <strain evidence="5 6">F98-3</strain>
    </source>
</reference>
<dbReference type="EMBL" id="CP032098">
    <property type="protein sequence ID" value="AXX92569.1"/>
    <property type="molecule type" value="Genomic_DNA"/>
</dbReference>
<evidence type="ECO:0000256" key="2">
    <source>
        <dbReference type="ARBA" id="ARBA00034247"/>
    </source>
</evidence>
<dbReference type="GO" id="GO:0052621">
    <property type="term" value="F:diguanylate cyclase activity"/>
    <property type="evidence" value="ECO:0007669"/>
    <property type="project" value="UniProtKB-EC"/>
</dbReference>
<dbReference type="RefSeq" id="WP_099341354.1">
    <property type="nucleotide sequence ID" value="NZ_CP032098.1"/>
</dbReference>
<evidence type="ECO:0000313" key="5">
    <source>
        <dbReference type="EMBL" id="PHO18994.1"/>
    </source>
</evidence>
<dbReference type="SMART" id="SM00267">
    <property type="entry name" value="GGDEF"/>
    <property type="match status" value="1"/>
</dbReference>
<dbReference type="CDD" id="cd01949">
    <property type="entry name" value="GGDEF"/>
    <property type="match status" value="1"/>
</dbReference>
<organism evidence="5 6">
    <name type="scientific">Malaciobacter molluscorum LMG 25693</name>
    <dbReference type="NCBI Taxonomy" id="870501"/>
    <lineage>
        <taxon>Bacteria</taxon>
        <taxon>Pseudomonadati</taxon>
        <taxon>Campylobacterota</taxon>
        <taxon>Epsilonproteobacteria</taxon>
        <taxon>Campylobacterales</taxon>
        <taxon>Arcobacteraceae</taxon>
        <taxon>Malaciobacter</taxon>
    </lineage>
</organism>
<dbReference type="GO" id="GO:0043709">
    <property type="term" value="P:cell adhesion involved in single-species biofilm formation"/>
    <property type="evidence" value="ECO:0007669"/>
    <property type="project" value="TreeGrafter"/>
</dbReference>
<keyword evidence="6" id="KW-1185">Reference proteome</keyword>
<dbReference type="InterPro" id="IPR043128">
    <property type="entry name" value="Rev_trsase/Diguanyl_cyclase"/>
</dbReference>
<dbReference type="PANTHER" id="PTHR45138:SF9">
    <property type="entry name" value="DIGUANYLATE CYCLASE DGCM-RELATED"/>
    <property type="match status" value="1"/>
</dbReference>
<dbReference type="NCBIfam" id="TIGR00254">
    <property type="entry name" value="GGDEF"/>
    <property type="match status" value="1"/>
</dbReference>
<accession>A0A2G1DKQ5</accession>
<dbReference type="Proteomes" id="UP000262712">
    <property type="component" value="Chromosome"/>
</dbReference>
<dbReference type="EC" id="2.7.7.65" evidence="1"/>
<dbReference type="InterPro" id="IPR029787">
    <property type="entry name" value="Nucleotide_cyclase"/>
</dbReference>
<dbReference type="Pfam" id="PF00990">
    <property type="entry name" value="GGDEF"/>
    <property type="match status" value="1"/>
</dbReference>
<name>A0A2G1DKQ5_9BACT</name>
<dbReference type="Gene3D" id="3.30.70.270">
    <property type="match status" value="1"/>
</dbReference>
<dbReference type="PANTHER" id="PTHR45138">
    <property type="entry name" value="REGULATORY COMPONENTS OF SENSORY TRANSDUCTION SYSTEM"/>
    <property type="match status" value="1"/>
</dbReference>
<evidence type="ECO:0000313" key="4">
    <source>
        <dbReference type="EMBL" id="AXX92569.1"/>
    </source>
</evidence>